<evidence type="ECO:0000313" key="15">
    <source>
        <dbReference type="EMBL" id="KAH7547319.1"/>
    </source>
</evidence>
<feature type="region of interest" description="Disordered" evidence="13">
    <location>
        <begin position="1"/>
        <end position="164"/>
    </location>
</feature>
<feature type="region of interest" description="Disordered" evidence="13">
    <location>
        <begin position="215"/>
        <end position="287"/>
    </location>
</feature>
<feature type="compositionally biased region" description="Basic and acidic residues" evidence="13">
    <location>
        <begin position="37"/>
        <end position="55"/>
    </location>
</feature>
<evidence type="ECO:0000256" key="13">
    <source>
        <dbReference type="SAM" id="MobiDB-lite"/>
    </source>
</evidence>
<keyword evidence="12" id="KW-0539">Nucleus</keyword>
<comment type="subcellular location">
    <subcellularLocation>
        <location evidence="2">Cytoplasm</location>
    </subcellularLocation>
    <subcellularLocation>
        <location evidence="1">Nucleus</location>
    </subcellularLocation>
</comment>
<keyword evidence="11" id="KW-0508">mRNA splicing</keyword>
<feature type="compositionally biased region" description="Polar residues" evidence="13">
    <location>
        <begin position="659"/>
        <end position="675"/>
    </location>
</feature>
<dbReference type="Pfam" id="PF09405">
    <property type="entry name" value="Btz"/>
    <property type="match status" value="1"/>
</dbReference>
<evidence type="ECO:0000256" key="6">
    <source>
        <dbReference type="ARBA" id="ARBA00022664"/>
    </source>
</evidence>
<keyword evidence="7" id="KW-0509">mRNA transport</keyword>
<feature type="compositionally biased region" description="Polar residues" evidence="13">
    <location>
        <begin position="457"/>
        <end position="513"/>
    </location>
</feature>
<evidence type="ECO:0000256" key="5">
    <source>
        <dbReference type="ARBA" id="ARBA00022490"/>
    </source>
</evidence>
<comment type="caution">
    <text evidence="15">The sequence shown here is derived from an EMBL/GenBank/DDBJ whole genome shotgun (WGS) entry which is preliminary data.</text>
</comment>
<keyword evidence="8" id="KW-0810">Translation regulation</keyword>
<feature type="compositionally biased region" description="Acidic residues" evidence="13">
    <location>
        <begin position="1"/>
        <end position="15"/>
    </location>
</feature>
<dbReference type="PANTHER" id="PTHR46837:SF5">
    <property type="entry name" value="PROTEIN MLN51 HOMOLOG"/>
    <property type="match status" value="1"/>
</dbReference>
<feature type="compositionally biased region" description="Basic and acidic residues" evidence="13">
    <location>
        <begin position="16"/>
        <end position="29"/>
    </location>
</feature>
<keyword evidence="4" id="KW-0813">Transport</keyword>
<dbReference type="AlphaFoldDB" id="A0A978W5T5"/>
<evidence type="ECO:0000256" key="10">
    <source>
        <dbReference type="ARBA" id="ARBA00023161"/>
    </source>
</evidence>
<keyword evidence="10" id="KW-0866">Nonsense-mediated mRNA decay</keyword>
<feature type="compositionally biased region" description="Acidic residues" evidence="13">
    <location>
        <begin position="64"/>
        <end position="101"/>
    </location>
</feature>
<feature type="compositionally biased region" description="Low complexity" evidence="13">
    <location>
        <begin position="647"/>
        <end position="658"/>
    </location>
</feature>
<feature type="compositionally biased region" description="Polar residues" evidence="13">
    <location>
        <begin position="331"/>
        <end position="350"/>
    </location>
</feature>
<evidence type="ECO:0000313" key="16">
    <source>
        <dbReference type="Proteomes" id="UP000813462"/>
    </source>
</evidence>
<dbReference type="EMBL" id="JAEACU010000001">
    <property type="protein sequence ID" value="KAH7547319.1"/>
    <property type="molecule type" value="Genomic_DNA"/>
</dbReference>
<gene>
    <name evidence="15" type="ORF">FEM48_Zijuj01G0297100</name>
</gene>
<dbReference type="PANTHER" id="PTHR46837">
    <property type="entry name" value="PROTEIN MLN51 HOMOLOG"/>
    <property type="match status" value="1"/>
</dbReference>
<evidence type="ECO:0000259" key="14">
    <source>
        <dbReference type="SMART" id="SM01044"/>
    </source>
</evidence>
<organism evidence="15 16">
    <name type="scientific">Ziziphus jujuba var. spinosa</name>
    <dbReference type="NCBI Taxonomy" id="714518"/>
    <lineage>
        <taxon>Eukaryota</taxon>
        <taxon>Viridiplantae</taxon>
        <taxon>Streptophyta</taxon>
        <taxon>Embryophyta</taxon>
        <taxon>Tracheophyta</taxon>
        <taxon>Spermatophyta</taxon>
        <taxon>Magnoliopsida</taxon>
        <taxon>eudicotyledons</taxon>
        <taxon>Gunneridae</taxon>
        <taxon>Pentapetalae</taxon>
        <taxon>rosids</taxon>
        <taxon>fabids</taxon>
        <taxon>Rosales</taxon>
        <taxon>Rhamnaceae</taxon>
        <taxon>Paliureae</taxon>
        <taxon>Ziziphus</taxon>
    </lineage>
</organism>
<dbReference type="GO" id="GO:0006397">
    <property type="term" value="P:mRNA processing"/>
    <property type="evidence" value="ECO:0007669"/>
    <property type="project" value="UniProtKB-KW"/>
</dbReference>
<feature type="region of interest" description="Disordered" evidence="13">
    <location>
        <begin position="412"/>
        <end position="530"/>
    </location>
</feature>
<evidence type="ECO:0000256" key="2">
    <source>
        <dbReference type="ARBA" id="ARBA00004496"/>
    </source>
</evidence>
<reference evidence="15" key="1">
    <citation type="journal article" date="2021" name="Front. Plant Sci.">
        <title>Chromosome-Scale Genome Assembly for Chinese Sour Jujube and Insights Into Its Genome Evolution and Domestication Signature.</title>
        <authorList>
            <person name="Shen L.-Y."/>
            <person name="Luo H."/>
            <person name="Wang X.-L."/>
            <person name="Wang X.-M."/>
            <person name="Qiu X.-J."/>
            <person name="Liu H."/>
            <person name="Zhou S.-S."/>
            <person name="Jia K.-H."/>
            <person name="Nie S."/>
            <person name="Bao Y.-T."/>
            <person name="Zhang R.-G."/>
            <person name="Yun Q.-Z."/>
            <person name="Chai Y.-H."/>
            <person name="Lu J.-Y."/>
            <person name="Li Y."/>
            <person name="Zhao S.-W."/>
            <person name="Mao J.-F."/>
            <person name="Jia S.-G."/>
            <person name="Mao Y.-M."/>
        </authorList>
    </citation>
    <scope>NUCLEOTIDE SEQUENCE</scope>
    <source>
        <strain evidence="15">AT0</strain>
        <tissue evidence="15">Leaf</tissue>
    </source>
</reference>
<dbReference type="GO" id="GO:0035145">
    <property type="term" value="C:exon-exon junction complex"/>
    <property type="evidence" value="ECO:0007669"/>
    <property type="project" value="InterPro"/>
</dbReference>
<dbReference type="GO" id="GO:0000184">
    <property type="term" value="P:nuclear-transcribed mRNA catabolic process, nonsense-mediated decay"/>
    <property type="evidence" value="ECO:0007669"/>
    <property type="project" value="UniProtKB-KW"/>
</dbReference>
<keyword evidence="5" id="KW-0963">Cytoplasm</keyword>
<dbReference type="GO" id="GO:0051028">
    <property type="term" value="P:mRNA transport"/>
    <property type="evidence" value="ECO:0007669"/>
    <property type="project" value="UniProtKB-KW"/>
</dbReference>
<evidence type="ECO:0000256" key="4">
    <source>
        <dbReference type="ARBA" id="ARBA00022448"/>
    </source>
</evidence>
<evidence type="ECO:0000256" key="8">
    <source>
        <dbReference type="ARBA" id="ARBA00022845"/>
    </source>
</evidence>
<feature type="compositionally biased region" description="Basic and acidic residues" evidence="13">
    <location>
        <begin position="123"/>
        <end position="136"/>
    </location>
</feature>
<keyword evidence="6" id="KW-0507">mRNA processing</keyword>
<dbReference type="InterPro" id="IPR044796">
    <property type="entry name" value="MLN51_plant"/>
</dbReference>
<evidence type="ECO:0000256" key="3">
    <source>
        <dbReference type="ARBA" id="ARBA00009548"/>
    </source>
</evidence>
<accession>A0A978W5T5</accession>
<dbReference type="GO" id="GO:0008380">
    <property type="term" value="P:RNA splicing"/>
    <property type="evidence" value="ECO:0007669"/>
    <property type="project" value="UniProtKB-KW"/>
</dbReference>
<protein>
    <recommendedName>
        <fullName evidence="14">Btz domain-containing protein</fullName>
    </recommendedName>
</protein>
<feature type="compositionally biased region" description="Basic residues" evidence="13">
    <location>
        <begin position="221"/>
        <end position="231"/>
    </location>
</feature>
<dbReference type="GO" id="GO:0006417">
    <property type="term" value="P:regulation of translation"/>
    <property type="evidence" value="ECO:0007669"/>
    <property type="project" value="UniProtKB-KW"/>
</dbReference>
<feature type="compositionally biased region" description="Polar residues" evidence="13">
    <location>
        <begin position="315"/>
        <end position="324"/>
    </location>
</feature>
<feature type="region of interest" description="Disordered" evidence="13">
    <location>
        <begin position="301"/>
        <end position="350"/>
    </location>
</feature>
<evidence type="ECO:0000256" key="1">
    <source>
        <dbReference type="ARBA" id="ARBA00004123"/>
    </source>
</evidence>
<dbReference type="InterPro" id="IPR018545">
    <property type="entry name" value="Btz_dom"/>
</dbReference>
<dbReference type="GO" id="GO:0005737">
    <property type="term" value="C:cytoplasm"/>
    <property type="evidence" value="ECO:0007669"/>
    <property type="project" value="UniProtKB-SubCell"/>
</dbReference>
<evidence type="ECO:0000256" key="11">
    <source>
        <dbReference type="ARBA" id="ARBA00023187"/>
    </source>
</evidence>
<feature type="domain" description="Btz" evidence="14">
    <location>
        <begin position="121"/>
        <end position="224"/>
    </location>
</feature>
<proteinExistence type="inferred from homology"/>
<keyword evidence="9" id="KW-0694">RNA-binding</keyword>
<sequence>MTTVGEEEVDYESDPEEAKRSLAMRRREASDDEEGEGEGKEKAKVDRRVGIHSDESDGQGGAADYEDDEELGIEDEEEEVEEEVDDEEVEEGDEEEEEAYDESGREAEAAHGPIGVESSGVAVHKEGGGDERRSVEESVDANVGAQGEEEEEKKENEPFAVPTAGAFYMHDDRFRDNAGGRHRRTHGGRKLWESKDDRKWGHDKFEEITFQERHYEEGRRSSKGHYRGRGRSRIDRGYGRGNRSKVYNNNNNNINQSQAPKGVRGKGPRRYEPAMKNSSQTSSAQNRHSQFFYVVRSGKSLEKPSHANSGRGFTPVSNSESNPAPTRKNVFASSLNSASPPFYPSGSSTKDITLTHKRDVQAASSNKNVRQSVMDESFSVPQTNALVRGKNIAESVNMDKLHIDDPVNSAAGKTLNNLQMTPSGPSLVNTNQAPQSRAQGRVVLPGQMSYQPAPPHNQLTRASSSTQLHAVQRSPAQNRAQPAVQNSTQQLGQRPGSGSQTSSPPKTAVSLSSLEPGEVESPLETSKSKTALVGKGKGIAQGSGRGSHIYGGAQVIAATGSMGVSHGDQNFPGTPAFLPVMQFGGQHPGGIGVSAVGMAFPGYVANPQLGLGNSEMTWLPVLAGAGALGSTYCPPYIAVDGNYHPRPSGQTSSGGTPSKENNANKPNNEWKSSQKPEIVNDEFGQRQNKPRRYSEMNFGQ</sequence>
<evidence type="ECO:0000256" key="7">
    <source>
        <dbReference type="ARBA" id="ARBA00022816"/>
    </source>
</evidence>
<evidence type="ECO:0000256" key="9">
    <source>
        <dbReference type="ARBA" id="ARBA00022884"/>
    </source>
</evidence>
<feature type="compositionally biased region" description="Polar residues" evidence="13">
    <location>
        <begin position="276"/>
        <end position="287"/>
    </location>
</feature>
<dbReference type="SMART" id="SM01044">
    <property type="entry name" value="Btz"/>
    <property type="match status" value="1"/>
</dbReference>
<feature type="region of interest" description="Disordered" evidence="13">
    <location>
        <begin position="643"/>
        <end position="700"/>
    </location>
</feature>
<dbReference type="GO" id="GO:0003729">
    <property type="term" value="F:mRNA binding"/>
    <property type="evidence" value="ECO:0007669"/>
    <property type="project" value="InterPro"/>
</dbReference>
<dbReference type="Proteomes" id="UP000813462">
    <property type="component" value="Unassembled WGS sequence"/>
</dbReference>
<name>A0A978W5T5_ZIZJJ</name>
<comment type="similarity">
    <text evidence="3">Belongs to the CASC3 family.</text>
</comment>
<feature type="compositionally biased region" description="Polar residues" evidence="13">
    <location>
        <begin position="414"/>
        <end position="438"/>
    </location>
</feature>
<evidence type="ECO:0000256" key="12">
    <source>
        <dbReference type="ARBA" id="ARBA00023242"/>
    </source>
</evidence>